<proteinExistence type="predicted"/>
<evidence type="ECO:0000259" key="5">
    <source>
        <dbReference type="Pfam" id="PF00296"/>
    </source>
</evidence>
<dbReference type="PANTHER" id="PTHR42847:SF4">
    <property type="entry name" value="ALKANESULFONATE MONOOXYGENASE-RELATED"/>
    <property type="match status" value="1"/>
</dbReference>
<accession>A0A6J6KWC1</accession>
<dbReference type="InterPro" id="IPR011251">
    <property type="entry name" value="Luciferase-like_dom"/>
</dbReference>
<evidence type="ECO:0000313" key="6">
    <source>
        <dbReference type="EMBL" id="CAB4653911.1"/>
    </source>
</evidence>
<evidence type="ECO:0000256" key="1">
    <source>
        <dbReference type="ARBA" id="ARBA00022630"/>
    </source>
</evidence>
<dbReference type="NCBIfam" id="TIGR03619">
    <property type="entry name" value="F420_Rv2161c"/>
    <property type="match status" value="1"/>
</dbReference>
<evidence type="ECO:0000256" key="3">
    <source>
        <dbReference type="ARBA" id="ARBA00023002"/>
    </source>
</evidence>
<sequence length="304" mass="33626">MGAVKVRIGFGLGVRTQLNDSTFLDVVDTLESLRFDSLWLSERISGSAPDPVVAMSMAAARTTRLKIGMSVMVLPGRNPILLAKELATLDRMSQGRLLPAFGLGVADPHEQQAFGVERSARAKIFNEALEILRACWMNETVTFHGEHFHYDNVTVLPKPVQQPPEVWLGGIADSELRRVGRLADGWLPSFVTPDDAAQGWQTVTRIAEEHNREIDPEHFGVLLPYTTGPMSPHLLAGLRARRPDLDDVSILVPSGWDALRTSIEHFISKGASKFVIVPFTEPQSLQEWNDHLGSAAEYLMSLQN</sequence>
<dbReference type="EMBL" id="CAEZWE010000034">
    <property type="protein sequence ID" value="CAB4653911.1"/>
    <property type="molecule type" value="Genomic_DNA"/>
</dbReference>
<dbReference type="GO" id="GO:0046306">
    <property type="term" value="P:alkanesulfonate catabolic process"/>
    <property type="evidence" value="ECO:0007669"/>
    <property type="project" value="TreeGrafter"/>
</dbReference>
<evidence type="ECO:0000256" key="2">
    <source>
        <dbReference type="ARBA" id="ARBA00022643"/>
    </source>
</evidence>
<keyword evidence="4" id="KW-0503">Monooxygenase</keyword>
<evidence type="ECO:0000256" key="4">
    <source>
        <dbReference type="ARBA" id="ARBA00023033"/>
    </source>
</evidence>
<organism evidence="6">
    <name type="scientific">freshwater metagenome</name>
    <dbReference type="NCBI Taxonomy" id="449393"/>
    <lineage>
        <taxon>unclassified sequences</taxon>
        <taxon>metagenomes</taxon>
        <taxon>ecological metagenomes</taxon>
    </lineage>
</organism>
<feature type="domain" description="Luciferase-like" evidence="5">
    <location>
        <begin position="23"/>
        <end position="223"/>
    </location>
</feature>
<dbReference type="InterPro" id="IPR050172">
    <property type="entry name" value="SsuD_RutA_monooxygenase"/>
</dbReference>
<keyword evidence="2" id="KW-0288">FMN</keyword>
<dbReference type="PANTHER" id="PTHR42847">
    <property type="entry name" value="ALKANESULFONATE MONOOXYGENASE"/>
    <property type="match status" value="1"/>
</dbReference>
<dbReference type="SUPFAM" id="SSF51679">
    <property type="entry name" value="Bacterial luciferase-like"/>
    <property type="match status" value="1"/>
</dbReference>
<gene>
    <name evidence="6" type="ORF">UFOPK2169_00951</name>
</gene>
<dbReference type="InterPro" id="IPR019921">
    <property type="entry name" value="Lucif-like_OxRdtase_Rv2161c"/>
</dbReference>
<keyword evidence="1" id="KW-0285">Flavoprotein</keyword>
<dbReference type="GO" id="GO:0008726">
    <property type="term" value="F:alkanesulfonate monooxygenase activity"/>
    <property type="evidence" value="ECO:0007669"/>
    <property type="project" value="TreeGrafter"/>
</dbReference>
<reference evidence="6" key="1">
    <citation type="submission" date="2020-05" db="EMBL/GenBank/DDBJ databases">
        <authorList>
            <person name="Chiriac C."/>
            <person name="Salcher M."/>
            <person name="Ghai R."/>
            <person name="Kavagutti S V."/>
        </authorList>
    </citation>
    <scope>NUCLEOTIDE SEQUENCE</scope>
</reference>
<name>A0A6J6KWC1_9ZZZZ</name>
<dbReference type="Gene3D" id="3.20.20.30">
    <property type="entry name" value="Luciferase-like domain"/>
    <property type="match status" value="1"/>
</dbReference>
<keyword evidence="3" id="KW-0560">Oxidoreductase</keyword>
<dbReference type="Pfam" id="PF00296">
    <property type="entry name" value="Bac_luciferase"/>
    <property type="match status" value="1"/>
</dbReference>
<dbReference type="AlphaFoldDB" id="A0A6J6KWC1"/>
<dbReference type="InterPro" id="IPR036661">
    <property type="entry name" value="Luciferase-like_sf"/>
</dbReference>
<protein>
    <submittedName>
        <fullName evidence="6">Unannotated protein</fullName>
    </submittedName>
</protein>